<evidence type="ECO:0000256" key="1">
    <source>
        <dbReference type="ARBA" id="ARBA00004141"/>
    </source>
</evidence>
<dbReference type="PANTHER" id="PTHR14233">
    <property type="entry name" value="DUF914-RELATED"/>
    <property type="match status" value="1"/>
</dbReference>
<dbReference type="SUPFAM" id="SSF103481">
    <property type="entry name" value="Multidrug resistance efflux transporter EmrE"/>
    <property type="match status" value="1"/>
</dbReference>
<keyword evidence="5 8" id="KW-1133">Transmembrane helix</keyword>
<evidence type="ECO:0000256" key="7">
    <source>
        <dbReference type="ARBA" id="ARBA00037727"/>
    </source>
</evidence>
<evidence type="ECO:0000313" key="10">
    <source>
        <dbReference type="Proteomes" id="UP000288716"/>
    </source>
</evidence>
<evidence type="ECO:0000256" key="3">
    <source>
        <dbReference type="ARBA" id="ARBA00022448"/>
    </source>
</evidence>
<keyword evidence="6 8" id="KW-0472">Membrane</keyword>
<reference evidence="9 10" key="1">
    <citation type="journal article" date="2018" name="Gigascience">
        <title>Genomes of trombidid mites reveal novel predicted allergens and laterally-transferred genes associated with secondary metabolism.</title>
        <authorList>
            <person name="Dong X."/>
            <person name="Chaisiri K."/>
            <person name="Xia D."/>
            <person name="Armstrong S.D."/>
            <person name="Fang Y."/>
            <person name="Donnelly M.J."/>
            <person name="Kadowaki T."/>
            <person name="McGarry J.W."/>
            <person name="Darby A.C."/>
            <person name="Makepeace B.L."/>
        </authorList>
    </citation>
    <scope>NUCLEOTIDE SEQUENCE [LARGE SCALE GENOMIC DNA]</scope>
    <source>
        <strain evidence="9">UoL-UT</strain>
    </source>
</reference>
<evidence type="ECO:0000313" key="9">
    <source>
        <dbReference type="EMBL" id="RWS20324.1"/>
    </source>
</evidence>
<dbReference type="InterPro" id="IPR037185">
    <property type="entry name" value="EmrE-like"/>
</dbReference>
<accession>A0A443RYM4</accession>
<evidence type="ECO:0000256" key="4">
    <source>
        <dbReference type="ARBA" id="ARBA00022692"/>
    </source>
</evidence>
<name>A0A443RYM4_9ACAR</name>
<feature type="transmembrane region" description="Helical" evidence="8">
    <location>
        <begin position="81"/>
        <end position="100"/>
    </location>
</feature>
<evidence type="ECO:0000256" key="8">
    <source>
        <dbReference type="SAM" id="Phobius"/>
    </source>
</evidence>
<dbReference type="VEuPathDB" id="VectorBase:LDEU011716"/>
<comment type="similarity">
    <text evidence="2">Belongs to the SLC35F solute transporter family.</text>
</comment>
<dbReference type="GO" id="GO:0022857">
    <property type="term" value="F:transmembrane transporter activity"/>
    <property type="evidence" value="ECO:0007669"/>
    <property type="project" value="InterPro"/>
</dbReference>
<dbReference type="Pfam" id="PF06027">
    <property type="entry name" value="SLC35F"/>
    <property type="match status" value="1"/>
</dbReference>
<comment type="caution">
    <text evidence="9">The sequence shown here is derived from an EMBL/GenBank/DDBJ whole genome shotgun (WGS) entry which is preliminary data.</text>
</comment>
<feature type="non-terminal residue" evidence="9">
    <location>
        <position position="130"/>
    </location>
</feature>
<comment type="function">
    <text evidence="7">Putative solute transporter.</text>
</comment>
<dbReference type="OrthoDB" id="429955at2759"/>
<dbReference type="EMBL" id="NCKV01018314">
    <property type="protein sequence ID" value="RWS20324.1"/>
    <property type="molecule type" value="Genomic_DNA"/>
</dbReference>
<dbReference type="AlphaFoldDB" id="A0A443RYM4"/>
<evidence type="ECO:0000256" key="6">
    <source>
        <dbReference type="ARBA" id="ARBA00023136"/>
    </source>
</evidence>
<feature type="transmembrane region" description="Helical" evidence="8">
    <location>
        <begin position="57"/>
        <end position="75"/>
    </location>
</feature>
<organism evidence="9 10">
    <name type="scientific">Leptotrombidium deliense</name>
    <dbReference type="NCBI Taxonomy" id="299467"/>
    <lineage>
        <taxon>Eukaryota</taxon>
        <taxon>Metazoa</taxon>
        <taxon>Ecdysozoa</taxon>
        <taxon>Arthropoda</taxon>
        <taxon>Chelicerata</taxon>
        <taxon>Arachnida</taxon>
        <taxon>Acari</taxon>
        <taxon>Acariformes</taxon>
        <taxon>Trombidiformes</taxon>
        <taxon>Prostigmata</taxon>
        <taxon>Anystina</taxon>
        <taxon>Parasitengona</taxon>
        <taxon>Trombiculoidea</taxon>
        <taxon>Trombiculidae</taxon>
        <taxon>Leptotrombidium</taxon>
    </lineage>
</organism>
<proteinExistence type="inferred from homology"/>
<dbReference type="PANTHER" id="PTHR14233:SF4">
    <property type="entry name" value="SOLUTE CARRIER FAMILY 35 MEMBER F2"/>
    <property type="match status" value="1"/>
</dbReference>
<evidence type="ECO:0000256" key="2">
    <source>
        <dbReference type="ARBA" id="ARBA00007863"/>
    </source>
</evidence>
<dbReference type="InterPro" id="IPR052221">
    <property type="entry name" value="SLC35F_Transporter"/>
</dbReference>
<dbReference type="GO" id="GO:0016020">
    <property type="term" value="C:membrane"/>
    <property type="evidence" value="ECO:0007669"/>
    <property type="project" value="UniProtKB-SubCell"/>
</dbReference>
<dbReference type="InterPro" id="IPR009262">
    <property type="entry name" value="SLC35_F1/F2/F6"/>
</dbReference>
<comment type="subcellular location">
    <subcellularLocation>
        <location evidence="1">Membrane</location>
        <topology evidence="1">Multi-pass membrane protein</topology>
    </subcellularLocation>
</comment>
<dbReference type="STRING" id="299467.A0A443RYM4"/>
<keyword evidence="10" id="KW-1185">Reference proteome</keyword>
<keyword evidence="4 8" id="KW-0812">Transmembrane</keyword>
<gene>
    <name evidence="9" type="ORF">B4U80_10424</name>
</gene>
<dbReference type="Proteomes" id="UP000288716">
    <property type="component" value="Unassembled WGS sequence"/>
</dbReference>
<protein>
    <submittedName>
        <fullName evidence="9">Solute carrier family 35 member F1-like protein</fullName>
    </submittedName>
</protein>
<sequence>MLCLIFTTWLACKPGERGLVSVLRERGWKYFIIAIVDVEANFLLVKSFQYTTYTSVQLLDCFTIPTVLLLSWLCIKVRYGIVHVIGVCIALVGIGFLVHADVEQGRDDLQGTSINLKSPIACCMSTFTML</sequence>
<evidence type="ECO:0000256" key="5">
    <source>
        <dbReference type="ARBA" id="ARBA00022989"/>
    </source>
</evidence>
<keyword evidence="3" id="KW-0813">Transport</keyword>